<keyword evidence="4" id="KW-0067">ATP-binding</keyword>
<dbReference type="Pfam" id="PF13361">
    <property type="entry name" value="UvrD_C"/>
    <property type="match status" value="1"/>
</dbReference>
<dbReference type="GO" id="GO:0005829">
    <property type="term" value="C:cytosol"/>
    <property type="evidence" value="ECO:0007669"/>
    <property type="project" value="TreeGrafter"/>
</dbReference>
<dbReference type="GO" id="GO:0005524">
    <property type="term" value="F:ATP binding"/>
    <property type="evidence" value="ECO:0007669"/>
    <property type="project" value="UniProtKB-KW"/>
</dbReference>
<gene>
    <name evidence="6" type="ORF">LCGC14_1272950</name>
</gene>
<keyword evidence="3" id="KW-0347">Helicase</keyword>
<comment type="caution">
    <text evidence="6">The sequence shown here is derived from an EMBL/GenBank/DDBJ whole genome shotgun (WGS) entry which is preliminary data.</text>
</comment>
<dbReference type="GO" id="GO:0016787">
    <property type="term" value="F:hydrolase activity"/>
    <property type="evidence" value="ECO:0007669"/>
    <property type="project" value="UniProtKB-KW"/>
</dbReference>
<sequence>GKELGLVKDPFLAAQTYENVALRKFYYEPILQKLKLVSEHETTPEFARNFLKEYSKRLTGEPAGIDREINKFLADMGDSIRGLPGGDALANFLSQGNPSAMAAYNLTSGLYFLWLGFKPTSAIRNLSQDVIFNIDKLNEIHSFLDTIIDETLLNSHKDLIPTLNSPLEDKEQEICKDKVNIITMHKAKGLTAKGVIIVGAEDEYIPGTSEGELEDDVRRLLYVSLSRAKHYLAITYCNRRTGNQRYTGRTSGQLRRNLTRFLVYCSIDPIDGMKYAQQLN</sequence>
<evidence type="ECO:0000259" key="5">
    <source>
        <dbReference type="Pfam" id="PF13361"/>
    </source>
</evidence>
<organism evidence="6">
    <name type="scientific">marine sediment metagenome</name>
    <dbReference type="NCBI Taxonomy" id="412755"/>
    <lineage>
        <taxon>unclassified sequences</taxon>
        <taxon>metagenomes</taxon>
        <taxon>ecological metagenomes</taxon>
    </lineage>
</organism>
<dbReference type="EMBL" id="LAZR01007162">
    <property type="protein sequence ID" value="KKM87036.1"/>
    <property type="molecule type" value="Genomic_DNA"/>
</dbReference>
<dbReference type="GO" id="GO:0003677">
    <property type="term" value="F:DNA binding"/>
    <property type="evidence" value="ECO:0007669"/>
    <property type="project" value="InterPro"/>
</dbReference>
<evidence type="ECO:0000256" key="1">
    <source>
        <dbReference type="ARBA" id="ARBA00022741"/>
    </source>
</evidence>
<dbReference type="GO" id="GO:0000725">
    <property type="term" value="P:recombinational repair"/>
    <property type="evidence" value="ECO:0007669"/>
    <property type="project" value="TreeGrafter"/>
</dbReference>
<dbReference type="PANTHER" id="PTHR11070">
    <property type="entry name" value="UVRD / RECB / PCRA DNA HELICASE FAMILY MEMBER"/>
    <property type="match status" value="1"/>
</dbReference>
<keyword evidence="2" id="KW-0378">Hydrolase</keyword>
<accession>A0A0F9LIP6</accession>
<protein>
    <recommendedName>
        <fullName evidence="5">UvrD-like helicase C-terminal domain-containing protein</fullName>
    </recommendedName>
</protein>
<reference evidence="6" key="1">
    <citation type="journal article" date="2015" name="Nature">
        <title>Complex archaea that bridge the gap between prokaryotes and eukaryotes.</title>
        <authorList>
            <person name="Spang A."/>
            <person name="Saw J.H."/>
            <person name="Jorgensen S.L."/>
            <person name="Zaremba-Niedzwiedzka K."/>
            <person name="Martijn J."/>
            <person name="Lind A.E."/>
            <person name="van Eijk R."/>
            <person name="Schleper C."/>
            <person name="Guy L."/>
            <person name="Ettema T.J."/>
        </authorList>
    </citation>
    <scope>NUCLEOTIDE SEQUENCE</scope>
</reference>
<evidence type="ECO:0000256" key="3">
    <source>
        <dbReference type="ARBA" id="ARBA00022806"/>
    </source>
</evidence>
<evidence type="ECO:0000313" key="6">
    <source>
        <dbReference type="EMBL" id="KKM87036.1"/>
    </source>
</evidence>
<dbReference type="SUPFAM" id="SSF52540">
    <property type="entry name" value="P-loop containing nucleoside triphosphate hydrolases"/>
    <property type="match status" value="1"/>
</dbReference>
<dbReference type="PANTHER" id="PTHR11070:SF17">
    <property type="entry name" value="DNA HELICASE IV"/>
    <property type="match status" value="1"/>
</dbReference>
<dbReference type="AlphaFoldDB" id="A0A0F9LIP6"/>
<dbReference type="InterPro" id="IPR000212">
    <property type="entry name" value="DNA_helicase_UvrD/REP"/>
</dbReference>
<dbReference type="InterPro" id="IPR027417">
    <property type="entry name" value="P-loop_NTPase"/>
</dbReference>
<dbReference type="InterPro" id="IPR014017">
    <property type="entry name" value="DNA_helicase_UvrD-like_C"/>
</dbReference>
<evidence type="ECO:0000256" key="4">
    <source>
        <dbReference type="ARBA" id="ARBA00022840"/>
    </source>
</evidence>
<feature type="domain" description="UvrD-like helicase C-terminal" evidence="5">
    <location>
        <begin position="130"/>
        <end position="238"/>
    </location>
</feature>
<keyword evidence="1" id="KW-0547">Nucleotide-binding</keyword>
<dbReference type="GO" id="GO:0043138">
    <property type="term" value="F:3'-5' DNA helicase activity"/>
    <property type="evidence" value="ECO:0007669"/>
    <property type="project" value="TreeGrafter"/>
</dbReference>
<dbReference type="Gene3D" id="3.40.50.300">
    <property type="entry name" value="P-loop containing nucleotide triphosphate hydrolases"/>
    <property type="match status" value="1"/>
</dbReference>
<name>A0A0F9LIP6_9ZZZZ</name>
<dbReference type="Gene3D" id="1.10.486.10">
    <property type="entry name" value="PCRA, domain 4"/>
    <property type="match status" value="1"/>
</dbReference>
<feature type="non-terminal residue" evidence="6">
    <location>
        <position position="1"/>
    </location>
</feature>
<proteinExistence type="predicted"/>
<evidence type="ECO:0000256" key="2">
    <source>
        <dbReference type="ARBA" id="ARBA00022801"/>
    </source>
</evidence>